<name>A0AAD1U547_EUPCR</name>
<accession>A0AAD1U547</accession>
<dbReference type="SMART" id="SM00666">
    <property type="entry name" value="PB1"/>
    <property type="match status" value="1"/>
</dbReference>
<dbReference type="Pfam" id="PF00564">
    <property type="entry name" value="PB1"/>
    <property type="match status" value="1"/>
</dbReference>
<evidence type="ECO:0000256" key="3">
    <source>
        <dbReference type="ARBA" id="ARBA00022833"/>
    </source>
</evidence>
<protein>
    <recommendedName>
        <fullName evidence="11">ZZ-type domain-containing protein</fullName>
    </recommendedName>
</protein>
<dbReference type="FunFam" id="3.30.60.90:FF:000016">
    <property type="entry name" value="Refractory to sigma P"/>
    <property type="match status" value="1"/>
</dbReference>
<keyword evidence="5" id="KW-0175">Coiled coil</keyword>
<dbReference type="PANTHER" id="PTHR20930">
    <property type="entry name" value="OVARIAN CARCINOMA ANTIGEN CA125-RELATED"/>
    <property type="match status" value="1"/>
</dbReference>
<evidence type="ECO:0000256" key="4">
    <source>
        <dbReference type="PROSITE-ProRule" id="PRU00228"/>
    </source>
</evidence>
<evidence type="ECO:0000259" key="7">
    <source>
        <dbReference type="PROSITE" id="PS50135"/>
    </source>
</evidence>
<dbReference type="CDD" id="cd02340">
    <property type="entry name" value="ZZ_NBR1_like"/>
    <property type="match status" value="1"/>
</dbReference>
<evidence type="ECO:0000313" key="10">
    <source>
        <dbReference type="Proteomes" id="UP001295684"/>
    </source>
</evidence>
<sequence length="613" mass="69683">MENQLKLSLKVQFGDKVKRLCEKVYADLDELKDFIQSSFKTLAPQTYVLKYKDNEGDWLYIFDNSDLQALKEYFYEKNGKVIKLVVETQEELATSGIKPIKLSESVLQKSTVKDSCVAEVEAFLQAEKGKKEEEKDSIEQLKETISVDEEEPEPEVETEERLVDFDIIDEKQEPSQDSKMVDELQEILEIASQKPSETKASEEQEMNIEPVIIEETSAFEEEKLLPVPTEPEEEVIETSIKNSEEQVPEEAPQEEKKEKKDFNIFDLFNNINDVMNKDDEDFKPKDLVKTIKDSVKGTKAEDKIKKVSKKFKKGKGFFMKRIFKNIFSGLTCDNEERKSTVIHPGITCDGCNKSPVVGVRYKCSECPDYDLCEDCEKNDVHSHHVFLKVKNPMKVDIIYSHRTNDDSEAFNSTHPPQPIHQAPQTARNPHCGQPFGGQWGNNQGWGNTWGGHGGRGQRRCPRNMNNNPLMALAQQFFGGFDNSEESGSPQRQPRRGGTNWAQKRPVIVSKPEGPISGCVGGLAIVETTVQNQSPFPYNLKDVKMIEGDEGIQFQEINTEVKLKKNESQDFCLAVNLPKTPGTYKARFGFFNKNNQQHGEVLDVVFEVLPEVTE</sequence>
<dbReference type="PROSITE" id="PS51745">
    <property type="entry name" value="PB1"/>
    <property type="match status" value="1"/>
</dbReference>
<dbReference type="Proteomes" id="UP001295684">
    <property type="component" value="Unassembled WGS sequence"/>
</dbReference>
<reference evidence="9" key="1">
    <citation type="submission" date="2023-07" db="EMBL/GenBank/DDBJ databases">
        <authorList>
            <consortium name="AG Swart"/>
            <person name="Singh M."/>
            <person name="Singh A."/>
            <person name="Seah K."/>
            <person name="Emmerich C."/>
        </authorList>
    </citation>
    <scope>NUCLEOTIDE SEQUENCE</scope>
    <source>
        <strain evidence="9">DP1</strain>
    </source>
</reference>
<dbReference type="InterPro" id="IPR053793">
    <property type="entry name" value="PB1-like"/>
</dbReference>
<dbReference type="Gene3D" id="3.30.60.90">
    <property type="match status" value="1"/>
</dbReference>
<dbReference type="SMART" id="SM00291">
    <property type="entry name" value="ZnF_ZZ"/>
    <property type="match status" value="1"/>
</dbReference>
<evidence type="ECO:0000256" key="2">
    <source>
        <dbReference type="ARBA" id="ARBA00022771"/>
    </source>
</evidence>
<feature type="domain" description="PB1" evidence="8">
    <location>
        <begin position="6"/>
        <end position="89"/>
    </location>
</feature>
<evidence type="ECO:0000313" key="9">
    <source>
        <dbReference type="EMBL" id="CAI2361550.1"/>
    </source>
</evidence>
<dbReference type="InterPro" id="IPR000270">
    <property type="entry name" value="PB1_dom"/>
</dbReference>
<feature type="region of interest" description="Disordered" evidence="6">
    <location>
        <begin position="479"/>
        <end position="500"/>
    </location>
</feature>
<feature type="coiled-coil region" evidence="5">
    <location>
        <begin position="124"/>
        <end position="151"/>
    </location>
</feature>
<proteinExistence type="predicted"/>
<evidence type="ECO:0008006" key="11">
    <source>
        <dbReference type="Google" id="ProtNLM"/>
    </source>
</evidence>
<dbReference type="PANTHER" id="PTHR20930:SF0">
    <property type="entry name" value="PROTEIN ILRUN"/>
    <property type="match status" value="1"/>
</dbReference>
<dbReference type="CDD" id="cd05992">
    <property type="entry name" value="PB1"/>
    <property type="match status" value="1"/>
</dbReference>
<dbReference type="InterPro" id="IPR043145">
    <property type="entry name" value="Znf_ZZ_sf"/>
</dbReference>
<dbReference type="PROSITE" id="PS50135">
    <property type="entry name" value="ZF_ZZ_2"/>
    <property type="match status" value="1"/>
</dbReference>
<dbReference type="PROSITE" id="PS01357">
    <property type="entry name" value="ZF_ZZ_1"/>
    <property type="match status" value="1"/>
</dbReference>
<dbReference type="Gene3D" id="3.10.20.90">
    <property type="entry name" value="Phosphatidylinositol 3-kinase Catalytic Subunit, Chain A, domain 1"/>
    <property type="match status" value="1"/>
</dbReference>
<dbReference type="SUPFAM" id="SSF57850">
    <property type="entry name" value="RING/U-box"/>
    <property type="match status" value="1"/>
</dbReference>
<keyword evidence="3" id="KW-0862">Zinc</keyword>
<dbReference type="Pfam" id="PF00569">
    <property type="entry name" value="ZZ"/>
    <property type="match status" value="1"/>
</dbReference>
<dbReference type="SUPFAM" id="SSF54277">
    <property type="entry name" value="CAD &amp; PB1 domains"/>
    <property type="match status" value="1"/>
</dbReference>
<evidence type="ECO:0000256" key="5">
    <source>
        <dbReference type="SAM" id="Coils"/>
    </source>
</evidence>
<gene>
    <name evidence="9" type="ORF">ECRASSUSDP1_LOCUS2861</name>
</gene>
<keyword evidence="10" id="KW-1185">Reference proteome</keyword>
<dbReference type="GO" id="GO:0008270">
    <property type="term" value="F:zinc ion binding"/>
    <property type="evidence" value="ECO:0007669"/>
    <property type="project" value="UniProtKB-KW"/>
</dbReference>
<evidence type="ECO:0000259" key="8">
    <source>
        <dbReference type="PROSITE" id="PS51745"/>
    </source>
</evidence>
<feature type="domain" description="ZZ-type" evidence="7">
    <location>
        <begin position="343"/>
        <end position="394"/>
    </location>
</feature>
<evidence type="ECO:0000256" key="6">
    <source>
        <dbReference type="SAM" id="MobiDB-lite"/>
    </source>
</evidence>
<comment type="caution">
    <text evidence="9">The sequence shown here is derived from an EMBL/GenBank/DDBJ whole genome shotgun (WGS) entry which is preliminary data.</text>
</comment>
<keyword evidence="1" id="KW-0479">Metal-binding</keyword>
<evidence type="ECO:0000256" key="1">
    <source>
        <dbReference type="ARBA" id="ARBA00022723"/>
    </source>
</evidence>
<dbReference type="InterPro" id="IPR000433">
    <property type="entry name" value="Znf_ZZ"/>
</dbReference>
<keyword evidence="2 4" id="KW-0863">Zinc-finger</keyword>
<dbReference type="EMBL" id="CAMPGE010002739">
    <property type="protein sequence ID" value="CAI2361550.1"/>
    <property type="molecule type" value="Genomic_DNA"/>
</dbReference>
<dbReference type="AlphaFoldDB" id="A0AAD1U547"/>
<organism evidence="9 10">
    <name type="scientific">Euplotes crassus</name>
    <dbReference type="NCBI Taxonomy" id="5936"/>
    <lineage>
        <taxon>Eukaryota</taxon>
        <taxon>Sar</taxon>
        <taxon>Alveolata</taxon>
        <taxon>Ciliophora</taxon>
        <taxon>Intramacronucleata</taxon>
        <taxon>Spirotrichea</taxon>
        <taxon>Hypotrichia</taxon>
        <taxon>Euplotida</taxon>
        <taxon>Euplotidae</taxon>
        <taxon>Moneuplotes</taxon>
    </lineage>
</organism>